<dbReference type="EMBL" id="CP047652">
    <property type="protein sequence ID" value="QHI95626.1"/>
    <property type="molecule type" value="Genomic_DNA"/>
</dbReference>
<dbReference type="Gene3D" id="1.20.59.10">
    <property type="entry name" value="Chorismate mutase"/>
    <property type="match status" value="1"/>
</dbReference>
<dbReference type="InterPro" id="IPR036979">
    <property type="entry name" value="CM_dom_sf"/>
</dbReference>
<evidence type="ECO:0000313" key="5">
    <source>
        <dbReference type="EMBL" id="QHI95626.1"/>
    </source>
</evidence>
<evidence type="ECO:0000256" key="1">
    <source>
        <dbReference type="ARBA" id="ARBA00012404"/>
    </source>
</evidence>
<sequence length="109" mass="12629">MSSKNFQDSHDVDLLNELRHSIDNIDAALIYMLSERFKCTRQIGFIKAQTNLPATDNKRESNQKQRLRALAKDSSLNPDFAEQIFDLIVSEVVKNHKDISRQLNNKQQK</sequence>
<evidence type="ECO:0000313" key="6">
    <source>
        <dbReference type="Proteomes" id="UP000463975"/>
    </source>
</evidence>
<organism evidence="5 6">
    <name type="scientific">Aristophania vespae</name>
    <dbReference type="NCBI Taxonomy" id="2697033"/>
    <lineage>
        <taxon>Bacteria</taxon>
        <taxon>Pseudomonadati</taxon>
        <taxon>Pseudomonadota</taxon>
        <taxon>Alphaproteobacteria</taxon>
        <taxon>Acetobacterales</taxon>
        <taxon>Acetobacteraceae</taxon>
        <taxon>Aristophania</taxon>
    </lineage>
</organism>
<dbReference type="InterPro" id="IPR036263">
    <property type="entry name" value="Chorismate_II_sf"/>
</dbReference>
<dbReference type="PROSITE" id="PS51168">
    <property type="entry name" value="CHORISMATE_MUT_2"/>
    <property type="match status" value="1"/>
</dbReference>
<evidence type="ECO:0000256" key="3">
    <source>
        <dbReference type="SAM" id="MobiDB-lite"/>
    </source>
</evidence>
<dbReference type="PANTHER" id="PTHR38041">
    <property type="entry name" value="CHORISMATE MUTASE"/>
    <property type="match status" value="1"/>
</dbReference>
<dbReference type="NCBIfam" id="NF006691">
    <property type="entry name" value="PRK09239.1"/>
    <property type="match status" value="1"/>
</dbReference>
<dbReference type="InterPro" id="IPR002701">
    <property type="entry name" value="CM_II_prokaryot"/>
</dbReference>
<feature type="domain" description="Chorismate mutase" evidence="4">
    <location>
        <begin position="9"/>
        <end position="100"/>
    </location>
</feature>
<dbReference type="GO" id="GO:0009697">
    <property type="term" value="P:salicylic acid biosynthetic process"/>
    <property type="evidence" value="ECO:0007669"/>
    <property type="project" value="TreeGrafter"/>
</dbReference>
<dbReference type="Proteomes" id="UP000463975">
    <property type="component" value="Chromosome"/>
</dbReference>
<name>A0A6P1NB72_9PROT</name>
<dbReference type="SMART" id="SM00830">
    <property type="entry name" value="CM_2"/>
    <property type="match status" value="1"/>
</dbReference>
<dbReference type="RefSeq" id="WP_160618702.1">
    <property type="nucleotide sequence ID" value="NZ_CP047652.1"/>
</dbReference>
<proteinExistence type="predicted"/>
<dbReference type="InterPro" id="IPR051331">
    <property type="entry name" value="Chorismate_mutase-related"/>
</dbReference>
<gene>
    <name evidence="5" type="ORF">GT348_04515</name>
</gene>
<dbReference type="Pfam" id="PF01817">
    <property type="entry name" value="CM_2"/>
    <property type="match status" value="1"/>
</dbReference>
<dbReference type="SUPFAM" id="SSF48600">
    <property type="entry name" value="Chorismate mutase II"/>
    <property type="match status" value="1"/>
</dbReference>
<dbReference type="PANTHER" id="PTHR38041:SF1">
    <property type="entry name" value="CHORISMATE MUTASE"/>
    <property type="match status" value="1"/>
</dbReference>
<dbReference type="KEGG" id="bomb:GT348_04515"/>
<evidence type="ECO:0000256" key="2">
    <source>
        <dbReference type="ARBA" id="ARBA00023235"/>
    </source>
</evidence>
<protein>
    <recommendedName>
        <fullName evidence="1">chorismate mutase</fullName>
        <ecNumber evidence="1">5.4.99.5</ecNumber>
    </recommendedName>
</protein>
<dbReference type="InterPro" id="IPR010951">
    <property type="entry name" value="CM_bact"/>
</dbReference>
<keyword evidence="6" id="KW-1185">Reference proteome</keyword>
<dbReference type="NCBIfam" id="TIGR01795">
    <property type="entry name" value="CM_mono_cladeE"/>
    <property type="match status" value="1"/>
</dbReference>
<evidence type="ECO:0000259" key="4">
    <source>
        <dbReference type="PROSITE" id="PS51168"/>
    </source>
</evidence>
<dbReference type="EC" id="5.4.99.5" evidence="1"/>
<reference evidence="5 6" key="1">
    <citation type="submission" date="2020-01" db="EMBL/GenBank/DDBJ databases">
        <title>Genome sequencing of strain KACC 21507.</title>
        <authorList>
            <person name="Heo J."/>
            <person name="Kim S.-J."/>
            <person name="Kim J.-S."/>
            <person name="Hong S.-B."/>
            <person name="Kwon S.-W."/>
        </authorList>
    </citation>
    <scope>NUCLEOTIDE SEQUENCE [LARGE SCALE GENOMIC DNA]</scope>
    <source>
        <strain evidence="5 6">KACC 21507</strain>
    </source>
</reference>
<accession>A0A6P1NB72</accession>
<dbReference type="GO" id="GO:0004106">
    <property type="term" value="F:chorismate mutase activity"/>
    <property type="evidence" value="ECO:0007669"/>
    <property type="project" value="UniProtKB-EC"/>
</dbReference>
<feature type="region of interest" description="Disordered" evidence="3">
    <location>
        <begin position="53"/>
        <end position="72"/>
    </location>
</feature>
<dbReference type="GO" id="GO:0046417">
    <property type="term" value="P:chorismate metabolic process"/>
    <property type="evidence" value="ECO:0007669"/>
    <property type="project" value="InterPro"/>
</dbReference>
<keyword evidence="2 5" id="KW-0413">Isomerase</keyword>
<dbReference type="AlphaFoldDB" id="A0A6P1NB72"/>